<dbReference type="GO" id="GO:0050917">
    <property type="term" value="P:sensory perception of umami taste"/>
    <property type="evidence" value="ECO:0007669"/>
    <property type="project" value="TreeGrafter"/>
</dbReference>
<dbReference type="Proteomes" id="UP000694546">
    <property type="component" value="Chromosome 13"/>
</dbReference>
<gene>
    <name evidence="17" type="primary">tas1r3</name>
</gene>
<keyword evidence="7 14" id="KW-0472">Membrane</keyword>
<comment type="similarity">
    <text evidence="11">Belongs to the G-protein coupled receptor 3 family. TAS1R subfamily.</text>
</comment>
<evidence type="ECO:0000256" key="5">
    <source>
        <dbReference type="ARBA" id="ARBA00022989"/>
    </source>
</evidence>
<dbReference type="GO" id="GO:0004930">
    <property type="term" value="F:G protein-coupled receptor activity"/>
    <property type="evidence" value="ECO:0007669"/>
    <property type="project" value="UniProtKB-KW"/>
</dbReference>
<dbReference type="GO" id="GO:0005886">
    <property type="term" value="C:plasma membrane"/>
    <property type="evidence" value="ECO:0007669"/>
    <property type="project" value="UniProtKB-SubCell"/>
</dbReference>
<dbReference type="InterPro" id="IPR038550">
    <property type="entry name" value="GPCR_3_9-Cys_sf"/>
</dbReference>
<evidence type="ECO:0000256" key="10">
    <source>
        <dbReference type="ARBA" id="ARBA00023224"/>
    </source>
</evidence>
<keyword evidence="2" id="KW-1003">Cell membrane</keyword>
<feature type="compositionally biased region" description="Basic and acidic residues" evidence="13">
    <location>
        <begin position="855"/>
        <end position="865"/>
    </location>
</feature>
<evidence type="ECO:0000256" key="9">
    <source>
        <dbReference type="ARBA" id="ARBA00023180"/>
    </source>
</evidence>
<dbReference type="InterPro" id="IPR017978">
    <property type="entry name" value="GPCR_3_C"/>
</dbReference>
<name>A0A8C5CDW8_GADMO</name>
<dbReference type="InterPro" id="IPR000068">
    <property type="entry name" value="GPCR_3_Ca_sens_rcpt-rel"/>
</dbReference>
<feature type="transmembrane region" description="Helical" evidence="14">
    <location>
        <begin position="726"/>
        <end position="751"/>
    </location>
</feature>
<evidence type="ECO:0000256" key="7">
    <source>
        <dbReference type="ARBA" id="ARBA00023136"/>
    </source>
</evidence>
<keyword evidence="4 15" id="KW-0732">Signal</keyword>
<feature type="transmembrane region" description="Helical" evidence="14">
    <location>
        <begin position="681"/>
        <end position="698"/>
    </location>
</feature>
<evidence type="ECO:0000256" key="15">
    <source>
        <dbReference type="SAM" id="SignalP"/>
    </source>
</evidence>
<evidence type="ECO:0000256" key="1">
    <source>
        <dbReference type="ARBA" id="ARBA00004651"/>
    </source>
</evidence>
<feature type="region of interest" description="Disordered" evidence="13">
    <location>
        <begin position="835"/>
        <end position="865"/>
    </location>
</feature>
<feature type="transmembrane region" description="Helical" evidence="14">
    <location>
        <begin position="790"/>
        <end position="810"/>
    </location>
</feature>
<feature type="signal peptide" evidence="15">
    <location>
        <begin position="1"/>
        <end position="19"/>
    </location>
</feature>
<dbReference type="AlphaFoldDB" id="A0A8C5CDW8"/>
<comment type="subcellular location">
    <subcellularLocation>
        <location evidence="1">Cell membrane</location>
        <topology evidence="1">Multi-pass membrane protein</topology>
    </subcellularLocation>
</comment>
<organism evidence="17 18">
    <name type="scientific">Gadus morhua</name>
    <name type="common">Atlantic cod</name>
    <dbReference type="NCBI Taxonomy" id="8049"/>
    <lineage>
        <taxon>Eukaryota</taxon>
        <taxon>Metazoa</taxon>
        <taxon>Chordata</taxon>
        <taxon>Craniata</taxon>
        <taxon>Vertebrata</taxon>
        <taxon>Euteleostomi</taxon>
        <taxon>Actinopterygii</taxon>
        <taxon>Neopterygii</taxon>
        <taxon>Teleostei</taxon>
        <taxon>Neoteleostei</taxon>
        <taxon>Acanthomorphata</taxon>
        <taxon>Zeiogadaria</taxon>
        <taxon>Gadariae</taxon>
        <taxon>Gadiformes</taxon>
        <taxon>Gadoidei</taxon>
        <taxon>Gadidae</taxon>
        <taxon>Gadus</taxon>
    </lineage>
</organism>
<dbReference type="Pfam" id="PF01094">
    <property type="entry name" value="ANF_receptor"/>
    <property type="match status" value="1"/>
</dbReference>
<reference evidence="17" key="2">
    <citation type="submission" date="2025-09" db="UniProtKB">
        <authorList>
            <consortium name="Ensembl"/>
        </authorList>
    </citation>
    <scope>IDENTIFICATION</scope>
</reference>
<dbReference type="PANTHER" id="PTHR24061:SF435">
    <property type="entry name" value="TASTE RECEPTOR TYPE 1 MEMBER 3"/>
    <property type="match status" value="1"/>
</dbReference>
<evidence type="ECO:0000313" key="17">
    <source>
        <dbReference type="Ensembl" id="ENSGMOP00000059307.1"/>
    </source>
</evidence>
<dbReference type="PRINTS" id="PR00248">
    <property type="entry name" value="GPCRMGR"/>
</dbReference>
<keyword evidence="8" id="KW-0675">Receptor</keyword>
<feature type="transmembrane region" description="Helical" evidence="14">
    <location>
        <begin position="763"/>
        <end position="784"/>
    </location>
</feature>
<dbReference type="CDD" id="cd15290">
    <property type="entry name" value="7tmC_TAS1R3"/>
    <property type="match status" value="1"/>
</dbReference>
<evidence type="ECO:0000256" key="2">
    <source>
        <dbReference type="ARBA" id="ARBA00022475"/>
    </source>
</evidence>
<feature type="compositionally biased region" description="Polar residues" evidence="13">
    <location>
        <begin position="845"/>
        <end position="854"/>
    </location>
</feature>
<evidence type="ECO:0000256" key="12">
    <source>
        <dbReference type="ARBA" id="ARBA00040705"/>
    </source>
</evidence>
<feature type="transmembrane region" description="Helical" evidence="14">
    <location>
        <begin position="570"/>
        <end position="591"/>
    </location>
</feature>
<dbReference type="InterPro" id="IPR011500">
    <property type="entry name" value="GPCR_3_9-Cys_dom"/>
</dbReference>
<reference evidence="17" key="1">
    <citation type="submission" date="2025-08" db="UniProtKB">
        <authorList>
            <consortium name="Ensembl"/>
        </authorList>
    </citation>
    <scope>IDENTIFICATION</scope>
</reference>
<keyword evidence="3 14" id="KW-0812">Transmembrane</keyword>
<evidence type="ECO:0000256" key="3">
    <source>
        <dbReference type="ARBA" id="ARBA00022692"/>
    </source>
</evidence>
<dbReference type="GO" id="GO:0050916">
    <property type="term" value="P:sensory perception of sweet taste"/>
    <property type="evidence" value="ECO:0007669"/>
    <property type="project" value="TreeGrafter"/>
</dbReference>
<dbReference type="SUPFAM" id="SSF53822">
    <property type="entry name" value="Periplasmic binding protein-like I"/>
    <property type="match status" value="1"/>
</dbReference>
<dbReference type="Ensembl" id="ENSGMOT00000045124.1">
    <property type="protein sequence ID" value="ENSGMOP00000059307.1"/>
    <property type="gene ID" value="ENSGMOG00000002052.2"/>
</dbReference>
<dbReference type="PANTHER" id="PTHR24061">
    <property type="entry name" value="CALCIUM-SENSING RECEPTOR-RELATED"/>
    <property type="match status" value="1"/>
</dbReference>
<keyword evidence="10" id="KW-0807">Transducer</keyword>
<dbReference type="Pfam" id="PF00003">
    <property type="entry name" value="7tm_3"/>
    <property type="match status" value="1"/>
</dbReference>
<protein>
    <recommendedName>
        <fullName evidence="12">Taste receptor type 1 member 3</fullName>
    </recommendedName>
</protein>
<dbReference type="Pfam" id="PF07562">
    <property type="entry name" value="NCD3G"/>
    <property type="match status" value="1"/>
</dbReference>
<feature type="transmembrane region" description="Helical" evidence="14">
    <location>
        <begin position="603"/>
        <end position="625"/>
    </location>
</feature>
<evidence type="ECO:0000256" key="4">
    <source>
        <dbReference type="ARBA" id="ARBA00022729"/>
    </source>
</evidence>
<dbReference type="PRINTS" id="PR00592">
    <property type="entry name" value="CASENSINGR"/>
</dbReference>
<feature type="domain" description="G-protein coupled receptors family 3 profile" evidence="16">
    <location>
        <begin position="568"/>
        <end position="832"/>
    </location>
</feature>
<evidence type="ECO:0000259" key="16">
    <source>
        <dbReference type="PROSITE" id="PS50259"/>
    </source>
</evidence>
<keyword evidence="18" id="KW-1185">Reference proteome</keyword>
<feature type="chain" id="PRO_5033996855" description="Taste receptor type 1 member 3" evidence="15">
    <location>
        <begin position="20"/>
        <end position="865"/>
    </location>
</feature>
<evidence type="ECO:0000256" key="8">
    <source>
        <dbReference type="ARBA" id="ARBA00023170"/>
    </source>
</evidence>
<keyword evidence="9" id="KW-0325">Glycoprotein</keyword>
<evidence type="ECO:0000256" key="13">
    <source>
        <dbReference type="SAM" id="MobiDB-lite"/>
    </source>
</evidence>
<dbReference type="FunFam" id="3.40.50.2300:FF:000016">
    <property type="entry name" value="Taste 1 receptor member 2"/>
    <property type="match status" value="1"/>
</dbReference>
<dbReference type="OMA" id="FHLCCYD"/>
<evidence type="ECO:0000256" key="11">
    <source>
        <dbReference type="ARBA" id="ARBA00038492"/>
    </source>
</evidence>
<accession>A0A8C5CDW8</accession>
<dbReference type="InterPro" id="IPR001828">
    <property type="entry name" value="ANF_lig-bd_rcpt"/>
</dbReference>
<keyword evidence="6" id="KW-0297">G-protein coupled receptor</keyword>
<dbReference type="Gene3D" id="2.10.50.30">
    <property type="entry name" value="GPCR, family 3, nine cysteines domain"/>
    <property type="match status" value="1"/>
</dbReference>
<evidence type="ECO:0000256" key="6">
    <source>
        <dbReference type="ARBA" id="ARBA00023040"/>
    </source>
</evidence>
<sequence length="865" mass="95649">MAGAFILLALCWVFGLASGNNSNAWFGNVSTNLFYLQGDIVLGGLFPINSITSNLSDRLTPNDIACERLRPSGLGASLVMKYTVDEINANQALLPGIKLGYEIFDTCSQSATLVKSTIYLLSDKDTGELAVECNYTDYEPRVAAIIGPYTSEMVTVVGNLLGFFLMPQISYGATSTMFSDNLLFPSFMRTVPDDRLQAMAIVQLLIEFDWKWLVIVGSDDEYGRQGLQEISTLSENTSLCIAYKGRIPVYTDPYAEIKIILDNIEITEAGVVVVFSGVISAEIFFKEVSHRNMTAVWIASTAWALDSTLTNMDNMHTIGTIIGLADNTGALPLFASYAEELFTKISQTTDDPEPTQGATHSKDPCPQCANLSPANLSLATNTYIQHSGFSVYAAVYTAAHALHTLLNCDVSSCTWTEDSKVYPWMLMKELRKTTFELNGIQMSFDSSGNPDLGYILVEWFWENGIFKSKTVGQYHNSLSLNKSLLEWHTDDNQVPQSTCSSNCGAGQVRRVKGFHSCCFDCIDCMAGTFQAINDDIQCRRCPRGQWSLVRSTNCTDPTFEYLTWSQPESLGLMFAALMLIVCHSCVGALFLKHRGTPLVKASGGFLSGLALLCLGASCLSLLLFLGQPGNMVCRLQMPLNSILPTVALATITIISLRMFYMTEFPEKAVSHLDVIKRVEGWLVLACCCVEAGICGWFTQTVPLLSQYLADMDIHFVSEFLVCPVELLGLGLLQGFNTGMALISFMCTFMAVKPIHQYNLARDITFSTLLYCVIWVVFIPIYTGLNDKFKSIIYMIFSLGSNIGLVAAYYFPKCYMLLKKPELNTDEYFRSYLEGAPPRPLEEEQPNQAPETSQESELKPDDPHKG</sequence>
<dbReference type="GeneTree" id="ENSGT00940000160679"/>
<dbReference type="PROSITE" id="PS50259">
    <property type="entry name" value="G_PROTEIN_RECEP_F3_4"/>
    <property type="match status" value="1"/>
</dbReference>
<feature type="transmembrane region" description="Helical" evidence="14">
    <location>
        <begin position="637"/>
        <end position="660"/>
    </location>
</feature>
<evidence type="ECO:0000313" key="18">
    <source>
        <dbReference type="Proteomes" id="UP000694546"/>
    </source>
</evidence>
<keyword evidence="5 14" id="KW-1133">Transmembrane helix</keyword>
<dbReference type="InterPro" id="IPR028082">
    <property type="entry name" value="Peripla_BP_I"/>
</dbReference>
<dbReference type="InterPro" id="IPR000337">
    <property type="entry name" value="GPCR_3"/>
</dbReference>
<proteinExistence type="inferred from homology"/>
<evidence type="ECO:0000256" key="14">
    <source>
        <dbReference type="SAM" id="Phobius"/>
    </source>
</evidence>
<dbReference type="FunFam" id="2.10.50.30:FF:000004">
    <property type="entry name" value="Taste receptor type 1 member 3-like protein"/>
    <property type="match status" value="1"/>
</dbReference>
<dbReference type="Gene3D" id="3.40.50.2300">
    <property type="match status" value="2"/>
</dbReference>